<gene>
    <name evidence="8" type="primary">Mo05211</name>
    <name evidence="8" type="ORF">E5Q_05211</name>
</gene>
<protein>
    <recommendedName>
        <fullName evidence="7">Histone chaperone domain-containing protein</fullName>
    </recommendedName>
</protein>
<comment type="caution">
    <text evidence="8">The sequence shown here is derived from an EMBL/GenBank/DDBJ whole genome shotgun (WGS) entry which is preliminary data.</text>
</comment>
<evidence type="ECO:0000313" key="9">
    <source>
        <dbReference type="Proteomes" id="UP000009131"/>
    </source>
</evidence>
<keyword evidence="9" id="KW-1185">Reference proteome</keyword>
<proteinExistence type="inferred from homology"/>
<dbReference type="SMART" id="SM01082">
    <property type="entry name" value="CHZ"/>
    <property type="match status" value="1"/>
</dbReference>
<evidence type="ECO:0000256" key="6">
    <source>
        <dbReference type="SAM" id="MobiDB-lite"/>
    </source>
</evidence>
<feature type="region of interest" description="Disordered" evidence="6">
    <location>
        <begin position="1"/>
        <end position="95"/>
    </location>
</feature>
<feature type="compositionally biased region" description="Basic and acidic residues" evidence="6">
    <location>
        <begin position="43"/>
        <end position="55"/>
    </location>
</feature>
<keyword evidence="5" id="KW-0539">Nucleus</keyword>
<keyword evidence="4" id="KW-0143">Chaperone</keyword>
<evidence type="ECO:0000256" key="3">
    <source>
        <dbReference type="ARBA" id="ARBA00008057"/>
    </source>
</evidence>
<dbReference type="Pfam" id="PF09649">
    <property type="entry name" value="CHZ"/>
    <property type="match status" value="1"/>
</dbReference>
<organism evidence="8 9">
    <name type="scientific">Mixia osmundae (strain CBS 9802 / IAM 14324 / JCM 22182 / KY 12970)</name>
    <dbReference type="NCBI Taxonomy" id="764103"/>
    <lineage>
        <taxon>Eukaryota</taxon>
        <taxon>Fungi</taxon>
        <taxon>Dikarya</taxon>
        <taxon>Basidiomycota</taxon>
        <taxon>Pucciniomycotina</taxon>
        <taxon>Mixiomycetes</taxon>
        <taxon>Mixiales</taxon>
        <taxon>Mixiaceae</taxon>
        <taxon>Mixia</taxon>
    </lineage>
</organism>
<dbReference type="HOGENOM" id="CLU_2373262_0_0_1"/>
<comment type="similarity">
    <text evidence="3">Belongs to the CHZ1 family.</text>
</comment>
<sequence>MASTSADTQPVEDQDELEISQDEMKDIDPSNIIDSGSRRTRGARLDYAKLAKEQPGEDGEEDDEDDAPVVTEESTNEDDEEDEDADESVEQAEEE</sequence>
<dbReference type="AlphaFoldDB" id="G7E6R4"/>
<dbReference type="EMBL" id="BABT02000153">
    <property type="protein sequence ID" value="GAA98524.1"/>
    <property type="molecule type" value="Genomic_DNA"/>
</dbReference>
<feature type="domain" description="Histone chaperone" evidence="7">
    <location>
        <begin position="18"/>
        <end position="56"/>
    </location>
</feature>
<comment type="subcellular location">
    <subcellularLocation>
        <location evidence="2">Nucleus</location>
    </subcellularLocation>
</comment>
<reference evidence="8 9" key="1">
    <citation type="journal article" date="2011" name="J. Gen. Appl. Microbiol.">
        <title>Draft genome sequencing of the enigmatic basidiomycete Mixia osmundae.</title>
        <authorList>
            <person name="Nishida H."/>
            <person name="Nagatsuka Y."/>
            <person name="Sugiyama J."/>
        </authorList>
    </citation>
    <scope>NUCLEOTIDE SEQUENCE [LARGE SCALE GENOMIC DNA]</scope>
    <source>
        <strain evidence="9">CBS 9802 / IAM 14324 / JCM 22182 / KY 12970</strain>
    </source>
</reference>
<feature type="compositionally biased region" description="Acidic residues" evidence="6">
    <location>
        <begin position="74"/>
        <end position="95"/>
    </location>
</feature>
<evidence type="ECO:0000256" key="2">
    <source>
        <dbReference type="ARBA" id="ARBA00004123"/>
    </source>
</evidence>
<accession>G7E6R4</accession>
<evidence type="ECO:0000256" key="4">
    <source>
        <dbReference type="ARBA" id="ARBA00023186"/>
    </source>
</evidence>
<dbReference type="OrthoDB" id="2148987at2759"/>
<dbReference type="RefSeq" id="XP_014567656.1">
    <property type="nucleotide sequence ID" value="XM_014712170.1"/>
</dbReference>
<comment type="function">
    <text evidence="1">Forms a chaperone-bound H2A.Z-H2B complex that acts as a source for SWR1 complex-dependent H2A to H2A.Z histone replacement in chromatin.</text>
</comment>
<evidence type="ECO:0000256" key="5">
    <source>
        <dbReference type="ARBA" id="ARBA00023242"/>
    </source>
</evidence>
<feature type="compositionally biased region" description="Acidic residues" evidence="6">
    <location>
        <begin position="10"/>
        <end position="21"/>
    </location>
</feature>
<dbReference type="GO" id="GO:0005634">
    <property type="term" value="C:nucleus"/>
    <property type="evidence" value="ECO:0007669"/>
    <property type="project" value="UniProtKB-SubCell"/>
</dbReference>
<dbReference type="InParanoid" id="G7E6R4"/>
<evidence type="ECO:0000256" key="1">
    <source>
        <dbReference type="ARBA" id="ARBA00002212"/>
    </source>
</evidence>
<dbReference type="Proteomes" id="UP000009131">
    <property type="component" value="Unassembled WGS sequence"/>
</dbReference>
<evidence type="ECO:0000259" key="7">
    <source>
        <dbReference type="SMART" id="SM01082"/>
    </source>
</evidence>
<dbReference type="InterPro" id="IPR019098">
    <property type="entry name" value="Histone_chaperone_domain_CHZ"/>
</dbReference>
<feature type="compositionally biased region" description="Acidic residues" evidence="6">
    <location>
        <begin position="56"/>
        <end position="67"/>
    </location>
</feature>
<reference evidence="8 9" key="2">
    <citation type="journal article" date="2012" name="Open Biol.">
        <title>Characteristics of nucleosomes and linker DNA regions on the genome of the basidiomycete Mixia osmundae revealed by mono- and dinucleosome mapping.</title>
        <authorList>
            <person name="Nishida H."/>
            <person name="Kondo S."/>
            <person name="Matsumoto T."/>
            <person name="Suzuki Y."/>
            <person name="Yoshikawa H."/>
            <person name="Taylor T.D."/>
            <person name="Sugiyama J."/>
        </authorList>
    </citation>
    <scope>NUCLEOTIDE SEQUENCE [LARGE SCALE GENOMIC DNA]</scope>
    <source>
        <strain evidence="9">CBS 9802 / IAM 14324 / JCM 22182 / KY 12970</strain>
    </source>
</reference>
<name>G7E6R4_MIXOS</name>
<evidence type="ECO:0000313" key="8">
    <source>
        <dbReference type="EMBL" id="GAA98524.1"/>
    </source>
</evidence>